<comment type="similarity">
    <text evidence="1">Belongs to the LOR family.</text>
</comment>
<reference evidence="3" key="1">
    <citation type="submission" date="2025-08" db="UniProtKB">
        <authorList>
            <consortium name="RefSeq"/>
        </authorList>
    </citation>
    <scope>IDENTIFICATION</scope>
    <source>
        <tissue evidence="3">Seedling</tissue>
    </source>
</reference>
<proteinExistence type="inferred from homology"/>
<dbReference type="Proteomes" id="UP001652623">
    <property type="component" value="Chromosome 8"/>
</dbReference>
<dbReference type="PANTHER" id="PTHR31087">
    <property type="match status" value="1"/>
</dbReference>
<organism evidence="2 3">
    <name type="scientific">Ziziphus jujuba</name>
    <name type="common">Chinese jujube</name>
    <name type="synonym">Ziziphus sativa</name>
    <dbReference type="NCBI Taxonomy" id="326968"/>
    <lineage>
        <taxon>Eukaryota</taxon>
        <taxon>Viridiplantae</taxon>
        <taxon>Streptophyta</taxon>
        <taxon>Embryophyta</taxon>
        <taxon>Tracheophyta</taxon>
        <taxon>Spermatophyta</taxon>
        <taxon>Magnoliopsida</taxon>
        <taxon>eudicotyledons</taxon>
        <taxon>Gunneridae</taxon>
        <taxon>Pentapetalae</taxon>
        <taxon>rosids</taxon>
        <taxon>fabids</taxon>
        <taxon>Rosales</taxon>
        <taxon>Rhamnaceae</taxon>
        <taxon>Paliureae</taxon>
        <taxon>Ziziphus</taxon>
    </lineage>
</organism>
<dbReference type="GeneID" id="107413952"/>
<accession>A0ABM3ICB9</accession>
<dbReference type="RefSeq" id="XP_048325499.1">
    <property type="nucleotide sequence ID" value="XM_048469542.2"/>
</dbReference>
<dbReference type="Pfam" id="PF04525">
    <property type="entry name" value="LOR"/>
    <property type="match status" value="1"/>
</dbReference>
<dbReference type="Gene3D" id="2.40.160.200">
    <property type="entry name" value="LURP1-related"/>
    <property type="match status" value="1"/>
</dbReference>
<gene>
    <name evidence="3" type="primary">LOC107413952</name>
</gene>
<keyword evidence="2" id="KW-1185">Reference proteome</keyword>
<sequence>MEAPELAYGVPIVSIVRDDFCVPYPVEFVVKKKNHGLFHVKYQVLDVNGKLYLQVDGFQRNMQKKRIMSDAAGFPLLTMSEKVLTPNHQWMVHRGQSSERNELLFSVQRSYTFQMRSRLNVFLPTNINEDVSNFQIVECHSSQFYRIYKGETVIAEVNYNFTWGSFCKGKENFRVKIHPGVDYAFVMALIVILNENIIVCI</sequence>
<dbReference type="InterPro" id="IPR038595">
    <property type="entry name" value="LOR_sf"/>
</dbReference>
<dbReference type="PANTHER" id="PTHR31087:SF156">
    <property type="entry name" value="PROTEIN LURP1-LIKE"/>
    <property type="match status" value="1"/>
</dbReference>
<dbReference type="SUPFAM" id="SSF54518">
    <property type="entry name" value="Tubby C-terminal domain-like"/>
    <property type="match status" value="1"/>
</dbReference>
<protein>
    <submittedName>
        <fullName evidence="3">Protein LURP-one-related 14</fullName>
    </submittedName>
</protein>
<dbReference type="InterPro" id="IPR007612">
    <property type="entry name" value="LOR"/>
</dbReference>
<evidence type="ECO:0000256" key="1">
    <source>
        <dbReference type="ARBA" id="ARBA00005437"/>
    </source>
</evidence>
<evidence type="ECO:0000313" key="3">
    <source>
        <dbReference type="RefSeq" id="XP_048325499.1"/>
    </source>
</evidence>
<dbReference type="InterPro" id="IPR025659">
    <property type="entry name" value="Tubby-like_C"/>
</dbReference>
<name>A0ABM3ICB9_ZIZJJ</name>
<evidence type="ECO:0000313" key="2">
    <source>
        <dbReference type="Proteomes" id="UP001652623"/>
    </source>
</evidence>